<name>A0A3G9IE22_9ACTN</name>
<feature type="signal peptide" evidence="1">
    <location>
        <begin position="1"/>
        <end position="24"/>
    </location>
</feature>
<keyword evidence="4" id="KW-1185">Reference proteome</keyword>
<dbReference type="RefSeq" id="WP_164512523.1">
    <property type="nucleotide sequence ID" value="NZ_AP019307.1"/>
</dbReference>
<organism evidence="3 4">
    <name type="scientific">Nocardioides baekrokdamisoli</name>
    <dbReference type="NCBI Taxonomy" id="1804624"/>
    <lineage>
        <taxon>Bacteria</taxon>
        <taxon>Bacillati</taxon>
        <taxon>Actinomycetota</taxon>
        <taxon>Actinomycetes</taxon>
        <taxon>Propionibacteriales</taxon>
        <taxon>Nocardioidaceae</taxon>
        <taxon>Nocardioides</taxon>
    </lineage>
</organism>
<gene>
    <name evidence="3" type="ORF">Back2_14940</name>
</gene>
<accession>A0A3G9IE22</accession>
<protein>
    <recommendedName>
        <fullName evidence="2">Flp pilus assembly protein RcpC/CpaB domain-containing protein</fullName>
    </recommendedName>
</protein>
<evidence type="ECO:0000256" key="1">
    <source>
        <dbReference type="SAM" id="SignalP"/>
    </source>
</evidence>
<sequence length="256" mass="26214">MKRRPILIALAVLLALIGTGAVYAYVHTADSRAVNGMKAVSVLVVSKEIPVGTPWSSIASGGYVTTESVPASAAPSTALSSTTADITPTFMATFAIHTGQLLTREMFAAKAATVGALQIPGKLQALTISVPLPADVMGFVQNGSQVAVYALVQLQHSPNANQQVGTNPIVSKLLIPRVTVIAVSQPAPTSVSGGGPAPTGSLLVTLAVDQQQAERLLVAQKVGDLYLTLLTDSSVTAEDGGTIAAGIFSPSLLFTR</sequence>
<evidence type="ECO:0000259" key="2">
    <source>
        <dbReference type="Pfam" id="PF16976"/>
    </source>
</evidence>
<dbReference type="NCBIfam" id="TIGR03177">
    <property type="entry name" value="pilus_cpaB"/>
    <property type="match status" value="1"/>
</dbReference>
<dbReference type="Pfam" id="PF16976">
    <property type="entry name" value="RcpC"/>
    <property type="match status" value="1"/>
</dbReference>
<feature type="domain" description="Flp pilus assembly protein RcpC/CpaB" evidence="2">
    <location>
        <begin position="118"/>
        <end position="229"/>
    </location>
</feature>
<dbReference type="Proteomes" id="UP000271573">
    <property type="component" value="Chromosome"/>
</dbReference>
<proteinExistence type="predicted"/>
<dbReference type="InterPro" id="IPR017592">
    <property type="entry name" value="Pilus_assmbl_Flp-typ_CpaB"/>
</dbReference>
<reference evidence="3 4" key="1">
    <citation type="submission" date="2018-11" db="EMBL/GenBank/DDBJ databases">
        <title>Complete genome sequence of Nocardioides baekrokdamisoli strain KCTC 39748.</title>
        <authorList>
            <person name="Kang S.W."/>
            <person name="Lee K.C."/>
            <person name="Kim K.K."/>
            <person name="Kim J.S."/>
            <person name="Kim D.S."/>
            <person name="Ko S.H."/>
            <person name="Yang S.H."/>
            <person name="Shin Y.K."/>
            <person name="Lee J.S."/>
        </authorList>
    </citation>
    <scope>NUCLEOTIDE SEQUENCE [LARGE SCALE GENOMIC DNA]</scope>
    <source>
        <strain evidence="3 4">KCTC 39748</strain>
    </source>
</reference>
<feature type="chain" id="PRO_5018106583" description="Flp pilus assembly protein RcpC/CpaB domain-containing protein" evidence="1">
    <location>
        <begin position="25"/>
        <end position="256"/>
    </location>
</feature>
<dbReference type="EMBL" id="AP019307">
    <property type="protein sequence ID" value="BBH17207.1"/>
    <property type="molecule type" value="Genomic_DNA"/>
</dbReference>
<dbReference type="InterPro" id="IPR031571">
    <property type="entry name" value="RcpC_dom"/>
</dbReference>
<evidence type="ECO:0000313" key="3">
    <source>
        <dbReference type="EMBL" id="BBH17207.1"/>
    </source>
</evidence>
<keyword evidence="1" id="KW-0732">Signal</keyword>
<dbReference type="AlphaFoldDB" id="A0A3G9IE22"/>
<evidence type="ECO:0000313" key="4">
    <source>
        <dbReference type="Proteomes" id="UP000271573"/>
    </source>
</evidence>
<dbReference type="KEGG" id="nbe:Back2_14940"/>